<evidence type="ECO:0000313" key="2">
    <source>
        <dbReference type="EMBL" id="KAG2550619.1"/>
    </source>
</evidence>
<name>A0A8T0NQT9_PANVG</name>
<sequence>MLSVVRLRRATEREDGQRRHTAGNTESKTGFFQRWQLLGSKMSVNLCCSTILLGEIGPSLLMNLV</sequence>
<reference evidence="2" key="1">
    <citation type="submission" date="2020-05" db="EMBL/GenBank/DDBJ databases">
        <title>WGS assembly of Panicum virgatum.</title>
        <authorList>
            <person name="Lovell J.T."/>
            <person name="Jenkins J."/>
            <person name="Shu S."/>
            <person name="Juenger T.E."/>
            <person name="Schmutz J."/>
        </authorList>
    </citation>
    <scope>NUCLEOTIDE SEQUENCE</scope>
    <source>
        <strain evidence="2">AP13</strain>
    </source>
</reference>
<evidence type="ECO:0000313" key="3">
    <source>
        <dbReference type="Proteomes" id="UP000823388"/>
    </source>
</evidence>
<keyword evidence="3" id="KW-1185">Reference proteome</keyword>
<protein>
    <submittedName>
        <fullName evidence="2">Uncharacterized protein</fullName>
    </submittedName>
</protein>
<feature type="region of interest" description="Disordered" evidence="1">
    <location>
        <begin position="1"/>
        <end position="27"/>
    </location>
</feature>
<dbReference type="EMBL" id="CM029053">
    <property type="protein sequence ID" value="KAG2550619.1"/>
    <property type="molecule type" value="Genomic_DNA"/>
</dbReference>
<dbReference type="AlphaFoldDB" id="A0A8T0NQT9"/>
<dbReference type="Proteomes" id="UP000823388">
    <property type="component" value="Chromosome 9K"/>
</dbReference>
<proteinExistence type="predicted"/>
<evidence type="ECO:0000256" key="1">
    <source>
        <dbReference type="SAM" id="MobiDB-lite"/>
    </source>
</evidence>
<comment type="caution">
    <text evidence="2">The sequence shown here is derived from an EMBL/GenBank/DDBJ whole genome shotgun (WGS) entry which is preliminary data.</text>
</comment>
<organism evidence="2 3">
    <name type="scientific">Panicum virgatum</name>
    <name type="common">Blackwell switchgrass</name>
    <dbReference type="NCBI Taxonomy" id="38727"/>
    <lineage>
        <taxon>Eukaryota</taxon>
        <taxon>Viridiplantae</taxon>
        <taxon>Streptophyta</taxon>
        <taxon>Embryophyta</taxon>
        <taxon>Tracheophyta</taxon>
        <taxon>Spermatophyta</taxon>
        <taxon>Magnoliopsida</taxon>
        <taxon>Liliopsida</taxon>
        <taxon>Poales</taxon>
        <taxon>Poaceae</taxon>
        <taxon>PACMAD clade</taxon>
        <taxon>Panicoideae</taxon>
        <taxon>Panicodae</taxon>
        <taxon>Paniceae</taxon>
        <taxon>Panicinae</taxon>
        <taxon>Panicum</taxon>
        <taxon>Panicum sect. Hiantes</taxon>
    </lineage>
</organism>
<gene>
    <name evidence="2" type="ORF">PVAP13_9KG326032</name>
</gene>
<accession>A0A8T0NQT9</accession>
<feature type="compositionally biased region" description="Basic and acidic residues" evidence="1">
    <location>
        <begin position="9"/>
        <end position="18"/>
    </location>
</feature>